<dbReference type="PANTHER" id="PTHR11952">
    <property type="entry name" value="UDP- GLUCOSE PYROPHOSPHORYLASE"/>
    <property type="match status" value="1"/>
</dbReference>
<dbReference type="GO" id="GO:0006048">
    <property type="term" value="P:UDP-N-acetylglucosamine biosynthetic process"/>
    <property type="evidence" value="ECO:0007669"/>
    <property type="project" value="TreeGrafter"/>
</dbReference>
<dbReference type="SUPFAM" id="SSF53448">
    <property type="entry name" value="Nucleotide-diphospho-sugar transferases"/>
    <property type="match status" value="1"/>
</dbReference>
<dbReference type="GO" id="GO:0003977">
    <property type="term" value="F:UDP-N-acetylglucosamine diphosphorylase activity"/>
    <property type="evidence" value="ECO:0007669"/>
    <property type="project" value="TreeGrafter"/>
</dbReference>
<comment type="similarity">
    <text evidence="1">Belongs to the UDPGP type 1 family.</text>
</comment>
<reference evidence="2" key="2">
    <citation type="journal article" date="2021" name="PeerJ">
        <title>Extensive microbial diversity within the chicken gut microbiome revealed by metagenomics and culture.</title>
        <authorList>
            <person name="Gilroy R."/>
            <person name="Ravi A."/>
            <person name="Getino M."/>
            <person name="Pursley I."/>
            <person name="Horton D.L."/>
            <person name="Alikhan N.F."/>
            <person name="Baker D."/>
            <person name="Gharbi K."/>
            <person name="Hall N."/>
            <person name="Watson M."/>
            <person name="Adriaenssens E.M."/>
            <person name="Foster-Nyarko E."/>
            <person name="Jarju S."/>
            <person name="Secka A."/>
            <person name="Antonio M."/>
            <person name="Oren A."/>
            <person name="Chaudhuri R.R."/>
            <person name="La Ragione R."/>
            <person name="Hildebrand F."/>
            <person name="Pallen M.J."/>
        </authorList>
    </citation>
    <scope>NUCLEOTIDE SEQUENCE</scope>
    <source>
        <strain evidence="2">11687</strain>
    </source>
</reference>
<reference evidence="2" key="1">
    <citation type="submission" date="2020-10" db="EMBL/GenBank/DDBJ databases">
        <authorList>
            <person name="Gilroy R."/>
        </authorList>
    </citation>
    <scope>NUCLEOTIDE SEQUENCE</scope>
    <source>
        <strain evidence="2">11687</strain>
    </source>
</reference>
<evidence type="ECO:0000313" key="2">
    <source>
        <dbReference type="EMBL" id="HIU59643.1"/>
    </source>
</evidence>
<evidence type="ECO:0000256" key="1">
    <source>
        <dbReference type="ARBA" id="ARBA00010401"/>
    </source>
</evidence>
<dbReference type="PANTHER" id="PTHR11952:SF2">
    <property type="entry name" value="LD24639P"/>
    <property type="match status" value="1"/>
</dbReference>
<dbReference type="InterPro" id="IPR039741">
    <property type="entry name" value="UDP-sugar_pyrophosphorylase"/>
</dbReference>
<gene>
    <name evidence="2" type="ORF">IAC57_06005</name>
</gene>
<name>A0A9D1MGI1_9FIRM</name>
<dbReference type="AlphaFoldDB" id="A0A9D1MGI1"/>
<proteinExistence type="inferred from homology"/>
<keyword evidence="2" id="KW-0808">Transferase</keyword>
<keyword evidence="2" id="KW-0548">Nucleotidyltransferase</keyword>
<protein>
    <submittedName>
        <fullName evidence="2">UTP--glucose-1-phosphate uridylyltransferase</fullName>
    </submittedName>
</protein>
<dbReference type="Proteomes" id="UP000824081">
    <property type="component" value="Unassembled WGS sequence"/>
</dbReference>
<feature type="non-terminal residue" evidence="2">
    <location>
        <position position="126"/>
    </location>
</feature>
<dbReference type="InterPro" id="IPR029044">
    <property type="entry name" value="Nucleotide-diphossugar_trans"/>
</dbReference>
<accession>A0A9D1MGI1</accession>
<organism evidence="2 3">
    <name type="scientific">Candidatus Scatosoma pullistercoris</name>
    <dbReference type="NCBI Taxonomy" id="2840934"/>
    <lineage>
        <taxon>Bacteria</taxon>
        <taxon>Bacillati</taxon>
        <taxon>Bacillota</taxon>
        <taxon>Clostridia</taxon>
        <taxon>Candidatus Scatosoma</taxon>
    </lineage>
</organism>
<comment type="caution">
    <text evidence="2">The sequence shown here is derived from an EMBL/GenBank/DDBJ whole genome shotgun (WGS) entry which is preliminary data.</text>
</comment>
<evidence type="ECO:0000313" key="3">
    <source>
        <dbReference type="Proteomes" id="UP000824081"/>
    </source>
</evidence>
<dbReference type="Gene3D" id="3.90.550.10">
    <property type="entry name" value="Spore Coat Polysaccharide Biosynthesis Protein SpsA, Chain A"/>
    <property type="match status" value="1"/>
</dbReference>
<sequence length="126" mass="13952">MTYEETKALLRERGQEQLLRFYPELDRAGKARLLNAVGKIDWSFEETLLHPEDLSGRGRDIRPIEGMSQEEIARRKAEFGRVGAEAIRQGKVAAVLLAGGQGTRLGADGPKGAYNIGLTRPLSIFE</sequence>
<dbReference type="EMBL" id="DVMZ01000165">
    <property type="protein sequence ID" value="HIU59643.1"/>
    <property type="molecule type" value="Genomic_DNA"/>
</dbReference>